<name>A0ACC2GPY0_DALPE</name>
<comment type="caution">
    <text evidence="1">The sequence shown here is derived from an EMBL/GenBank/DDBJ whole genome shotgun (WGS) entry which is preliminary data.</text>
</comment>
<sequence length="123" mass="13513">MKEGHRIPLCLSMVYLWTVKVNGDILASLAPPLHLAGERVGWTVLVCVITDLGRGHLEVNWRSSEEVGPFSAPYSVAGDEHDSGRSAVAIVTVATSVWASYSCYVRHRHHPRAIRTHHASFTG</sequence>
<dbReference type="EMBL" id="CM055737">
    <property type="protein sequence ID" value="KAJ8005702.1"/>
    <property type="molecule type" value="Genomic_DNA"/>
</dbReference>
<evidence type="ECO:0000313" key="1">
    <source>
        <dbReference type="EMBL" id="KAJ8005702.1"/>
    </source>
</evidence>
<reference evidence="1" key="1">
    <citation type="submission" date="2021-05" db="EMBL/GenBank/DDBJ databases">
        <authorList>
            <person name="Pan Q."/>
            <person name="Jouanno E."/>
            <person name="Zahm M."/>
            <person name="Klopp C."/>
            <person name="Cabau C."/>
            <person name="Louis A."/>
            <person name="Berthelot C."/>
            <person name="Parey E."/>
            <person name="Roest Crollius H."/>
            <person name="Montfort J."/>
            <person name="Robinson-Rechavi M."/>
            <person name="Bouchez O."/>
            <person name="Lampietro C."/>
            <person name="Lopez Roques C."/>
            <person name="Donnadieu C."/>
            <person name="Postlethwait J."/>
            <person name="Bobe J."/>
            <person name="Dillon D."/>
            <person name="Chandos A."/>
            <person name="von Hippel F."/>
            <person name="Guiguen Y."/>
        </authorList>
    </citation>
    <scope>NUCLEOTIDE SEQUENCE</scope>
    <source>
        <strain evidence="1">YG-Jan2019</strain>
    </source>
</reference>
<keyword evidence="2" id="KW-1185">Reference proteome</keyword>
<organism evidence="1 2">
    <name type="scientific">Dallia pectoralis</name>
    <name type="common">Alaska blackfish</name>
    <dbReference type="NCBI Taxonomy" id="75939"/>
    <lineage>
        <taxon>Eukaryota</taxon>
        <taxon>Metazoa</taxon>
        <taxon>Chordata</taxon>
        <taxon>Craniata</taxon>
        <taxon>Vertebrata</taxon>
        <taxon>Euteleostomi</taxon>
        <taxon>Actinopterygii</taxon>
        <taxon>Neopterygii</taxon>
        <taxon>Teleostei</taxon>
        <taxon>Protacanthopterygii</taxon>
        <taxon>Esociformes</taxon>
        <taxon>Umbridae</taxon>
        <taxon>Dallia</taxon>
    </lineage>
</organism>
<proteinExistence type="predicted"/>
<dbReference type="Proteomes" id="UP001157502">
    <property type="component" value="Chromosome 10"/>
</dbReference>
<gene>
    <name evidence="1" type="ORF">DPEC_G00120660</name>
</gene>
<evidence type="ECO:0000313" key="2">
    <source>
        <dbReference type="Proteomes" id="UP001157502"/>
    </source>
</evidence>
<protein>
    <submittedName>
        <fullName evidence="1">Uncharacterized protein</fullName>
    </submittedName>
</protein>
<accession>A0ACC2GPY0</accession>